<accession>A0ABD6ASM1</accession>
<evidence type="ECO:0000313" key="2">
    <source>
        <dbReference type="Proteomes" id="UP001597187"/>
    </source>
</evidence>
<dbReference type="EMBL" id="JBHUDC010000002">
    <property type="protein sequence ID" value="MFD1512502.1"/>
    <property type="molecule type" value="Genomic_DNA"/>
</dbReference>
<evidence type="ECO:0000313" key="1">
    <source>
        <dbReference type="EMBL" id="MFD1512502.1"/>
    </source>
</evidence>
<proteinExistence type="predicted"/>
<reference evidence="1 2" key="1">
    <citation type="journal article" date="2019" name="Int. J. Syst. Evol. Microbiol.">
        <title>The Global Catalogue of Microorganisms (GCM) 10K type strain sequencing project: providing services to taxonomists for standard genome sequencing and annotation.</title>
        <authorList>
            <consortium name="The Broad Institute Genomics Platform"/>
            <consortium name="The Broad Institute Genome Sequencing Center for Infectious Disease"/>
            <person name="Wu L."/>
            <person name="Ma J."/>
        </authorList>
    </citation>
    <scope>NUCLEOTIDE SEQUENCE [LARGE SCALE GENOMIC DNA]</scope>
    <source>
        <strain evidence="1 2">CGMCC 1.12563</strain>
    </source>
</reference>
<sequence>MLAGVVALPVEPDRVVPSFETRLFDGERQCEYLRRALVVSVARRLLRDLTVVSGAGPRTVVERGSRAETIPHVALGGVERLSFTVRVQELRRTYRDGDLVVFVDLDEVLLVSRYERRCPTRPGSAPLQRR</sequence>
<gene>
    <name evidence="1" type="ORF">ACFSBT_04310</name>
</gene>
<comment type="caution">
    <text evidence="1">The sequence shown here is derived from an EMBL/GenBank/DDBJ whole genome shotgun (WGS) entry which is preliminary data.</text>
</comment>
<dbReference type="Proteomes" id="UP001597187">
    <property type="component" value="Unassembled WGS sequence"/>
</dbReference>
<keyword evidence="2" id="KW-1185">Reference proteome</keyword>
<protein>
    <submittedName>
        <fullName evidence="1">Uncharacterized protein</fullName>
    </submittedName>
</protein>
<dbReference type="AlphaFoldDB" id="A0ABD6ASM1"/>
<dbReference type="RefSeq" id="WP_250872480.1">
    <property type="nucleotide sequence ID" value="NZ_JALXFV010000002.1"/>
</dbReference>
<organism evidence="1 2">
    <name type="scientific">Halomarina rubra</name>
    <dbReference type="NCBI Taxonomy" id="2071873"/>
    <lineage>
        <taxon>Archaea</taxon>
        <taxon>Methanobacteriati</taxon>
        <taxon>Methanobacteriota</taxon>
        <taxon>Stenosarchaea group</taxon>
        <taxon>Halobacteria</taxon>
        <taxon>Halobacteriales</taxon>
        <taxon>Natronomonadaceae</taxon>
        <taxon>Halomarina</taxon>
    </lineage>
</organism>
<name>A0ABD6ASM1_9EURY</name>